<gene>
    <name evidence="1" type="ORF">NL394_22135</name>
</gene>
<dbReference type="Proteomes" id="UP001163293">
    <property type="component" value="Plasmid unnamed1"/>
</dbReference>
<dbReference type="EMBL" id="CP101186">
    <property type="protein sequence ID" value="UYV99939.1"/>
    <property type="molecule type" value="Genomic_DNA"/>
</dbReference>
<evidence type="ECO:0000313" key="2">
    <source>
        <dbReference type="Proteomes" id="UP001163293"/>
    </source>
</evidence>
<geneLocation type="plasmid" evidence="1 2">
    <name>unnamed1</name>
</geneLocation>
<keyword evidence="2" id="KW-1185">Reference proteome</keyword>
<organism evidence="1 2">
    <name type="scientific">Paenarthrobacter ureafaciens</name>
    <dbReference type="NCBI Taxonomy" id="37931"/>
    <lineage>
        <taxon>Bacteria</taxon>
        <taxon>Bacillati</taxon>
        <taxon>Actinomycetota</taxon>
        <taxon>Actinomycetes</taxon>
        <taxon>Micrococcales</taxon>
        <taxon>Micrococcaceae</taxon>
        <taxon>Paenarthrobacter</taxon>
    </lineage>
</organism>
<dbReference type="AlphaFoldDB" id="A0AAX3ERE0"/>
<dbReference type="RefSeq" id="WP_166187427.1">
    <property type="nucleotide sequence ID" value="NZ_CP101181.1"/>
</dbReference>
<protein>
    <submittedName>
        <fullName evidence="1">Uncharacterized protein</fullName>
    </submittedName>
</protein>
<sequence>MTHLVQIPRSLPQLPVRIAANTRNEMNVLLGKSGKALASHFAQHTTLIPVFNSRFVHAGQAVMTVESFGKSPRLDLGTRIDRHEVGPFEVLSFRLNTRDGFKVPCYWIESKDDSRAAKNGVRALRVHLLRLHSIGEFMRSLISHVESPNDNYLVSKPGDPYDKLQLAITTVSKVLQNGRVPSVGSINSLLPSAFQAHNVLEDNKLDVLEQRLLSAARPSVQNDLESMKVEILNRRRVELMLGRYRDRSGVLNYVEGVTVNNYDFRGANVGAAGDHASATNFSQQGGPSLRLGQEEIDSYQLVADLRRLRDVIQNAEVDEDTSIALEALNEAEEAARAGDGAKVRNALSKTGKWLLKVAENIGTAIAAAAIKTSIGL</sequence>
<accession>A0AAX3ERE0</accession>
<evidence type="ECO:0000313" key="1">
    <source>
        <dbReference type="EMBL" id="UYV99939.1"/>
    </source>
</evidence>
<reference evidence="1" key="1">
    <citation type="submission" date="2022-07" db="EMBL/GenBank/DDBJ databases">
        <authorList>
            <person name="Wu T."/>
        </authorList>
    </citation>
    <scope>NUCLEOTIDE SEQUENCE</scope>
    <source>
        <strain evidence="1">SD-1</strain>
        <plasmid evidence="1">unnamed1</plasmid>
    </source>
</reference>
<keyword evidence="1" id="KW-0614">Plasmid</keyword>
<name>A0AAX3ERE0_PAEUR</name>
<proteinExistence type="predicted"/>